<organism evidence="1">
    <name type="scientific">Spongospora subterranea</name>
    <dbReference type="NCBI Taxonomy" id="70186"/>
    <lineage>
        <taxon>Eukaryota</taxon>
        <taxon>Sar</taxon>
        <taxon>Rhizaria</taxon>
        <taxon>Endomyxa</taxon>
        <taxon>Phytomyxea</taxon>
        <taxon>Plasmodiophorida</taxon>
        <taxon>Plasmodiophoridae</taxon>
        <taxon>Spongospora</taxon>
    </lineage>
</organism>
<dbReference type="AlphaFoldDB" id="A0A0H5RAQ5"/>
<dbReference type="EMBL" id="HACM01005112">
    <property type="protein sequence ID" value="CRZ05554.1"/>
    <property type="molecule type" value="Transcribed_RNA"/>
</dbReference>
<dbReference type="EMBL" id="HACM01005113">
    <property type="protein sequence ID" value="CRZ05555.1"/>
    <property type="molecule type" value="Transcribed_RNA"/>
</dbReference>
<proteinExistence type="predicted"/>
<reference evidence="1" key="1">
    <citation type="submission" date="2015-04" db="EMBL/GenBank/DDBJ databases">
        <title>The genome sequence of the plant pathogenic Rhizarian Plasmodiophora brassicae reveals insights in its biotrophic life cycle and the origin of chitin synthesis.</title>
        <authorList>
            <person name="Schwelm A."/>
            <person name="Fogelqvist J."/>
            <person name="Knaust A."/>
            <person name="Julke S."/>
            <person name="Lilja T."/>
            <person name="Dhandapani V."/>
            <person name="Bonilla-Rosso G."/>
            <person name="Karlsson M."/>
            <person name="Shevchenko A."/>
            <person name="Choi S.R."/>
            <person name="Kim H.G."/>
            <person name="Park J.Y."/>
            <person name="Lim Y.P."/>
            <person name="Ludwig-Muller J."/>
            <person name="Dixelius C."/>
        </authorList>
    </citation>
    <scope>NUCLEOTIDE SEQUENCE</scope>
    <source>
        <tissue evidence="1">Potato root galls</tissue>
    </source>
</reference>
<sequence>MMVHFTTQVEVADLQIMMDIIIKVEAVGLQIMVDIIIKVKVVVEAEVGDTVARDTEGAEVEAGVAAEVIVVDEAGWVVEEEGVVETSIGKKSLLSELDS</sequence>
<protein>
    <submittedName>
        <fullName evidence="1">Uncharacterized protein</fullName>
    </submittedName>
</protein>
<accession>A0A0H5RAQ5</accession>
<evidence type="ECO:0000313" key="1">
    <source>
        <dbReference type="EMBL" id="CRZ05554.1"/>
    </source>
</evidence>
<name>A0A0H5RAQ5_9EUKA</name>